<gene>
    <name evidence="1" type="ORF">SAMN05421770_11221</name>
</gene>
<dbReference type="EMBL" id="FZOU01000012">
    <property type="protein sequence ID" value="SNT41284.1"/>
    <property type="molecule type" value="Genomic_DNA"/>
</dbReference>
<accession>A0A239MGQ2</accession>
<proteinExistence type="predicted"/>
<name>A0A239MGQ2_9BACT</name>
<dbReference type="RefSeq" id="WP_281252375.1">
    <property type="nucleotide sequence ID" value="NZ_FZOU01000012.1"/>
</dbReference>
<dbReference type="AlphaFoldDB" id="A0A239MGQ2"/>
<protein>
    <recommendedName>
        <fullName evidence="3">AAA domain-containing protein</fullName>
    </recommendedName>
</protein>
<evidence type="ECO:0000313" key="1">
    <source>
        <dbReference type="EMBL" id="SNT41284.1"/>
    </source>
</evidence>
<evidence type="ECO:0000313" key="2">
    <source>
        <dbReference type="Proteomes" id="UP000198356"/>
    </source>
</evidence>
<sequence>MQAVWVEPQLRRYALTRPVLVLTSTRQTGKTSTLRRLFPHEPI</sequence>
<evidence type="ECO:0008006" key="3">
    <source>
        <dbReference type="Google" id="ProtNLM"/>
    </source>
</evidence>
<dbReference type="Proteomes" id="UP000198356">
    <property type="component" value="Unassembled WGS sequence"/>
</dbReference>
<reference evidence="1 2" key="1">
    <citation type="submission" date="2017-06" db="EMBL/GenBank/DDBJ databases">
        <authorList>
            <person name="Kim H.J."/>
            <person name="Triplett B.A."/>
        </authorList>
    </citation>
    <scope>NUCLEOTIDE SEQUENCE [LARGE SCALE GENOMIC DNA]</scope>
    <source>
        <strain evidence="1 2">DSM 18704</strain>
    </source>
</reference>
<keyword evidence="2" id="KW-1185">Reference proteome</keyword>
<organism evidence="1 2">
    <name type="scientific">Granulicella rosea</name>
    <dbReference type="NCBI Taxonomy" id="474952"/>
    <lineage>
        <taxon>Bacteria</taxon>
        <taxon>Pseudomonadati</taxon>
        <taxon>Acidobacteriota</taxon>
        <taxon>Terriglobia</taxon>
        <taxon>Terriglobales</taxon>
        <taxon>Acidobacteriaceae</taxon>
        <taxon>Granulicella</taxon>
    </lineage>
</organism>